<organism evidence="7 8">
    <name type="scientific">Anaerococcus porci</name>
    <dbReference type="NCBI Taxonomy" id="2652269"/>
    <lineage>
        <taxon>Bacteria</taxon>
        <taxon>Bacillati</taxon>
        <taxon>Bacillota</taxon>
        <taxon>Tissierellia</taxon>
        <taxon>Tissierellales</taxon>
        <taxon>Peptoniphilaceae</taxon>
        <taxon>Anaerococcus</taxon>
    </lineage>
</organism>
<feature type="transmembrane region" description="Helical" evidence="6">
    <location>
        <begin position="442"/>
        <end position="467"/>
    </location>
</feature>
<reference evidence="7 8" key="1">
    <citation type="submission" date="2019-08" db="EMBL/GenBank/DDBJ databases">
        <title>In-depth cultivation of the pig gut microbiome towards novel bacterial diversity and tailored functional studies.</title>
        <authorList>
            <person name="Wylensek D."/>
            <person name="Hitch T.C.A."/>
            <person name="Clavel T."/>
        </authorList>
    </citation>
    <scope>NUCLEOTIDE SEQUENCE [LARGE SCALE GENOMIC DNA]</scope>
    <source>
        <strain evidence="7 8">WCA-380-WT-2B</strain>
    </source>
</reference>
<keyword evidence="8" id="KW-1185">Reference proteome</keyword>
<feature type="transmembrane region" description="Helical" evidence="6">
    <location>
        <begin position="418"/>
        <end position="436"/>
    </location>
</feature>
<evidence type="ECO:0000313" key="7">
    <source>
        <dbReference type="EMBL" id="MSS77685.1"/>
    </source>
</evidence>
<dbReference type="Pfam" id="PF01943">
    <property type="entry name" value="Polysacc_synt"/>
    <property type="match status" value="1"/>
</dbReference>
<dbReference type="AlphaFoldDB" id="A0A6N7VE35"/>
<feature type="transmembrane region" description="Helical" evidence="6">
    <location>
        <begin position="88"/>
        <end position="108"/>
    </location>
</feature>
<dbReference type="PANTHER" id="PTHR30250:SF11">
    <property type="entry name" value="O-ANTIGEN TRANSPORTER-RELATED"/>
    <property type="match status" value="1"/>
</dbReference>
<keyword evidence="5 6" id="KW-0472">Membrane</keyword>
<proteinExistence type="predicted"/>
<evidence type="ECO:0000256" key="1">
    <source>
        <dbReference type="ARBA" id="ARBA00004651"/>
    </source>
</evidence>
<comment type="caution">
    <text evidence="7">The sequence shown here is derived from an EMBL/GenBank/DDBJ whole genome shotgun (WGS) entry which is preliminary data.</text>
</comment>
<feature type="transmembrane region" description="Helical" evidence="6">
    <location>
        <begin position="120"/>
        <end position="136"/>
    </location>
</feature>
<evidence type="ECO:0000256" key="3">
    <source>
        <dbReference type="ARBA" id="ARBA00022692"/>
    </source>
</evidence>
<keyword evidence="2" id="KW-1003">Cell membrane</keyword>
<dbReference type="GO" id="GO:0005886">
    <property type="term" value="C:plasma membrane"/>
    <property type="evidence" value="ECO:0007669"/>
    <property type="project" value="UniProtKB-SubCell"/>
</dbReference>
<dbReference type="InterPro" id="IPR050833">
    <property type="entry name" value="Poly_Biosynth_Transport"/>
</dbReference>
<sequence>MLESKMNKNKELAINTLILTIGKICTQFISFLLLPLYTTFLSPNEFGIFDLLNTYVALLVPLFNWQFDNGMFRFMINYRNNKDIIKSFFSTVFIVNMGQVVLYLIFYILVQDFLTLDFKLYLALDVSINIILNTLLQFPRGMGDNSTYAFGSFVSATSIVILNVLFIVYFKLGILGMFLSTIIGKILTCIYLIIRMRLMEYFSFRKFKKNVFKEVLKYSLPLVPNQLCWWVIDASDRTIISIFIGIAANGIYSVANKFSGLFVTFYNIFHLSWTESVSLHIKDEDSQEYITGVINSSLSFFASVCFGIIVILPFVFNIFVNENYKASYNQIPILLVAVLFQVIVGLYSVIYTAYKKSVEIMKTSIYSAIINIVTNLIMIKFIGLYAASFSTLIAYMTMAIYRYFHVRKYINIRIEKKLFLLISIMGTVSILSYYLRILIIHIIAFLIIVILAAIINQKLLNNLLVTLKHFFKNIKKRNCK</sequence>
<feature type="transmembrane region" description="Helical" evidence="6">
    <location>
        <begin position="389"/>
        <end position="406"/>
    </location>
</feature>
<comment type="subcellular location">
    <subcellularLocation>
        <location evidence="1">Cell membrane</location>
        <topology evidence="1">Multi-pass membrane protein</topology>
    </subcellularLocation>
</comment>
<protein>
    <submittedName>
        <fullName evidence="7">Oligosaccharide flippase family protein</fullName>
    </submittedName>
</protein>
<feature type="transmembrane region" description="Helical" evidence="6">
    <location>
        <begin position="298"/>
        <end position="319"/>
    </location>
</feature>
<dbReference type="Proteomes" id="UP000441925">
    <property type="component" value="Unassembled WGS sequence"/>
</dbReference>
<feature type="transmembrane region" description="Helical" evidence="6">
    <location>
        <begin position="174"/>
        <end position="194"/>
    </location>
</feature>
<keyword evidence="4 6" id="KW-1133">Transmembrane helix</keyword>
<feature type="transmembrane region" description="Helical" evidence="6">
    <location>
        <begin position="12"/>
        <end position="34"/>
    </location>
</feature>
<evidence type="ECO:0000256" key="2">
    <source>
        <dbReference type="ARBA" id="ARBA00022475"/>
    </source>
</evidence>
<dbReference type="PANTHER" id="PTHR30250">
    <property type="entry name" value="PST FAMILY PREDICTED COLANIC ACID TRANSPORTER"/>
    <property type="match status" value="1"/>
</dbReference>
<evidence type="ECO:0000256" key="4">
    <source>
        <dbReference type="ARBA" id="ARBA00022989"/>
    </source>
</evidence>
<accession>A0A6N7VE35</accession>
<feature type="transmembrane region" description="Helical" evidence="6">
    <location>
        <begin position="148"/>
        <end position="168"/>
    </location>
</feature>
<feature type="transmembrane region" description="Helical" evidence="6">
    <location>
        <begin position="238"/>
        <end position="255"/>
    </location>
</feature>
<keyword evidence="3 6" id="KW-0812">Transmembrane</keyword>
<evidence type="ECO:0000313" key="8">
    <source>
        <dbReference type="Proteomes" id="UP000441925"/>
    </source>
</evidence>
<evidence type="ECO:0000256" key="5">
    <source>
        <dbReference type="ARBA" id="ARBA00023136"/>
    </source>
</evidence>
<feature type="transmembrane region" description="Helical" evidence="6">
    <location>
        <begin position="331"/>
        <end position="353"/>
    </location>
</feature>
<feature type="transmembrane region" description="Helical" evidence="6">
    <location>
        <begin position="46"/>
        <end position="67"/>
    </location>
</feature>
<evidence type="ECO:0000256" key="6">
    <source>
        <dbReference type="SAM" id="Phobius"/>
    </source>
</evidence>
<dbReference type="EMBL" id="VULQ01000004">
    <property type="protein sequence ID" value="MSS77685.1"/>
    <property type="molecule type" value="Genomic_DNA"/>
</dbReference>
<dbReference type="InterPro" id="IPR002797">
    <property type="entry name" value="Polysacc_synth"/>
</dbReference>
<name>A0A6N7VE35_9FIRM</name>
<gene>
    <name evidence="7" type="ORF">FYJ26_04555</name>
</gene>